<dbReference type="GO" id="GO:0004659">
    <property type="term" value="F:prenyltransferase activity"/>
    <property type="evidence" value="ECO:0007669"/>
    <property type="project" value="InterPro"/>
</dbReference>
<organism evidence="7 8">
    <name type="scientific">candidate division MSBL1 archaeon SCGC-AAA261D19</name>
    <dbReference type="NCBI Taxonomy" id="1698273"/>
    <lineage>
        <taxon>Archaea</taxon>
        <taxon>Methanobacteriati</taxon>
        <taxon>Methanobacteriota</taxon>
        <taxon>candidate division MSBL1</taxon>
    </lineage>
</organism>
<evidence type="ECO:0000256" key="2">
    <source>
        <dbReference type="ARBA" id="ARBA00006706"/>
    </source>
</evidence>
<evidence type="ECO:0000313" key="8">
    <source>
        <dbReference type="Proteomes" id="UP000070400"/>
    </source>
</evidence>
<evidence type="ECO:0000256" key="5">
    <source>
        <dbReference type="ARBA" id="ARBA00022842"/>
    </source>
</evidence>
<dbReference type="AlphaFoldDB" id="A0A133V3S8"/>
<protein>
    <recommendedName>
        <fullName evidence="9">Polyprenyl synthetase</fullName>
    </recommendedName>
</protein>
<dbReference type="GO" id="GO:0008299">
    <property type="term" value="P:isoprenoid biosynthetic process"/>
    <property type="evidence" value="ECO:0007669"/>
    <property type="project" value="InterPro"/>
</dbReference>
<proteinExistence type="inferred from homology"/>
<name>A0A133V3S8_9EURY</name>
<comment type="cofactor">
    <cofactor evidence="1">
        <name>Mg(2+)</name>
        <dbReference type="ChEBI" id="CHEBI:18420"/>
    </cofactor>
</comment>
<keyword evidence="3 6" id="KW-0808">Transferase</keyword>
<dbReference type="PANTHER" id="PTHR12001:SF85">
    <property type="entry name" value="SHORT CHAIN ISOPRENYL DIPHOSPHATE SYNTHASE"/>
    <property type="match status" value="1"/>
</dbReference>
<dbReference type="Proteomes" id="UP000070400">
    <property type="component" value="Unassembled WGS sequence"/>
</dbReference>
<dbReference type="PANTHER" id="PTHR12001">
    <property type="entry name" value="GERANYLGERANYL PYROPHOSPHATE SYNTHASE"/>
    <property type="match status" value="1"/>
</dbReference>
<keyword evidence="5" id="KW-0460">Magnesium</keyword>
<dbReference type="InterPro" id="IPR008949">
    <property type="entry name" value="Isoprenoid_synthase_dom_sf"/>
</dbReference>
<dbReference type="PATRIC" id="fig|1698273.3.peg.771"/>
<gene>
    <name evidence="7" type="ORF">AKJ43_03685</name>
</gene>
<dbReference type="InterPro" id="IPR033749">
    <property type="entry name" value="Polyprenyl_synt_CS"/>
</dbReference>
<dbReference type="Pfam" id="PF00348">
    <property type="entry name" value="polyprenyl_synt"/>
    <property type="match status" value="1"/>
</dbReference>
<evidence type="ECO:0000256" key="1">
    <source>
        <dbReference type="ARBA" id="ARBA00001946"/>
    </source>
</evidence>
<evidence type="ECO:0000313" key="7">
    <source>
        <dbReference type="EMBL" id="KXB01092.1"/>
    </source>
</evidence>
<dbReference type="Gene3D" id="1.10.600.10">
    <property type="entry name" value="Farnesyl Diphosphate Synthase"/>
    <property type="match status" value="1"/>
</dbReference>
<sequence>MFEKKREKINSELKKFLLEQEFEIEESDDAFEKVIDFILRGGKRVRPMLFLEGYKLGGGKNFEECLRASLSLELLHNYLLVHDDIMDRDELRRGGRTLHKMFEKSYDEWTSLSLAIVFGDFIRTLSLKSILDSDFPSKRKQDAIEEIVKMEKSVIEGQALDLTLQSVPIENVDLQDVLKLYEMKTSSYTISGPLKAGFSLSPKCNGNKEEFEEYGKKVGLAFQIKDDLLGIFGSEELTGKPTTSDIEERKKTVPLILALKLGTKKEKKKIKSYMEKPPDPESVSIIRNLVESTGAKAKSENMASGLVGEGKRALKDFKSDFLTSLADLVVERNY</sequence>
<dbReference type="SFLD" id="SFLDS00005">
    <property type="entry name" value="Isoprenoid_Synthase_Type_I"/>
    <property type="match status" value="1"/>
</dbReference>
<evidence type="ECO:0000256" key="4">
    <source>
        <dbReference type="ARBA" id="ARBA00022723"/>
    </source>
</evidence>
<dbReference type="PROSITE" id="PS00723">
    <property type="entry name" value="POLYPRENYL_SYNTHASE_1"/>
    <property type="match status" value="1"/>
</dbReference>
<dbReference type="InterPro" id="IPR000092">
    <property type="entry name" value="Polyprenyl_synt"/>
</dbReference>
<keyword evidence="4" id="KW-0479">Metal-binding</keyword>
<dbReference type="GO" id="GO:0046872">
    <property type="term" value="F:metal ion binding"/>
    <property type="evidence" value="ECO:0007669"/>
    <property type="project" value="UniProtKB-KW"/>
</dbReference>
<evidence type="ECO:0000256" key="6">
    <source>
        <dbReference type="RuleBase" id="RU004466"/>
    </source>
</evidence>
<dbReference type="EMBL" id="LHXX01000066">
    <property type="protein sequence ID" value="KXB01092.1"/>
    <property type="molecule type" value="Genomic_DNA"/>
</dbReference>
<dbReference type="PROSITE" id="PS00444">
    <property type="entry name" value="POLYPRENYL_SYNTHASE_2"/>
    <property type="match status" value="1"/>
</dbReference>
<comment type="caution">
    <text evidence="7">The sequence shown here is derived from an EMBL/GenBank/DDBJ whole genome shotgun (WGS) entry which is preliminary data.</text>
</comment>
<reference evidence="7 8" key="1">
    <citation type="journal article" date="2016" name="Sci. Rep.">
        <title>Metabolic traits of an uncultured archaeal lineage -MSBL1- from brine pools of the Red Sea.</title>
        <authorList>
            <person name="Mwirichia R."/>
            <person name="Alam I."/>
            <person name="Rashid M."/>
            <person name="Vinu M."/>
            <person name="Ba-Alawi W."/>
            <person name="Anthony Kamau A."/>
            <person name="Kamanda Ngugi D."/>
            <person name="Goker M."/>
            <person name="Klenk H.P."/>
            <person name="Bajic V."/>
            <person name="Stingl U."/>
        </authorList>
    </citation>
    <scope>NUCLEOTIDE SEQUENCE [LARGE SCALE GENOMIC DNA]</scope>
    <source>
        <strain evidence="7">SCGC-AAA261D19</strain>
    </source>
</reference>
<dbReference type="SFLD" id="SFLDG01017">
    <property type="entry name" value="Polyprenyl_Transferase_Like"/>
    <property type="match status" value="1"/>
</dbReference>
<keyword evidence="8" id="KW-1185">Reference proteome</keyword>
<dbReference type="SUPFAM" id="SSF48576">
    <property type="entry name" value="Terpenoid synthases"/>
    <property type="match status" value="1"/>
</dbReference>
<dbReference type="CDD" id="cd00685">
    <property type="entry name" value="Trans_IPPS_HT"/>
    <property type="match status" value="1"/>
</dbReference>
<accession>A0A133V3S8</accession>
<evidence type="ECO:0008006" key="9">
    <source>
        <dbReference type="Google" id="ProtNLM"/>
    </source>
</evidence>
<evidence type="ECO:0000256" key="3">
    <source>
        <dbReference type="ARBA" id="ARBA00022679"/>
    </source>
</evidence>
<comment type="similarity">
    <text evidence="2 6">Belongs to the FPP/GGPP synthase family.</text>
</comment>